<dbReference type="InterPro" id="IPR013103">
    <property type="entry name" value="RVT_2"/>
</dbReference>
<reference evidence="2" key="1">
    <citation type="submission" date="2022-12" db="EMBL/GenBank/DDBJ databases">
        <title>Draft genome assemblies for two species of Escallonia (Escalloniales).</title>
        <authorList>
            <person name="Chanderbali A."/>
            <person name="Dervinis C."/>
            <person name="Anghel I."/>
            <person name="Soltis D."/>
            <person name="Soltis P."/>
            <person name="Zapata F."/>
        </authorList>
    </citation>
    <scope>NUCLEOTIDE SEQUENCE</scope>
    <source>
        <strain evidence="2">UCBG64.0493</strain>
        <tissue evidence="2">Leaf</tissue>
    </source>
</reference>
<dbReference type="Pfam" id="PF07727">
    <property type="entry name" value="RVT_2"/>
    <property type="match status" value="1"/>
</dbReference>
<feature type="domain" description="Reverse transcriptase Ty1/copia-type" evidence="1">
    <location>
        <begin position="1"/>
        <end position="62"/>
    </location>
</feature>
<gene>
    <name evidence="2" type="ORF">RJ639_029899</name>
</gene>
<name>A0AA88WXQ0_9ASTE</name>
<evidence type="ECO:0000313" key="3">
    <source>
        <dbReference type="Proteomes" id="UP001188597"/>
    </source>
</evidence>
<proteinExistence type="predicted"/>
<accession>A0AA88WXQ0</accession>
<dbReference type="PANTHER" id="PTHR11439">
    <property type="entry name" value="GAG-POL-RELATED RETROTRANSPOSON"/>
    <property type="match status" value="1"/>
</dbReference>
<evidence type="ECO:0000259" key="1">
    <source>
        <dbReference type="Pfam" id="PF07727"/>
    </source>
</evidence>
<dbReference type="PANTHER" id="PTHR11439:SF517">
    <property type="entry name" value="CYSTEINE-RICH RLK (RECEPTOR-LIKE PROTEIN KINASE) 8"/>
    <property type="match status" value="1"/>
</dbReference>
<organism evidence="2 3">
    <name type="scientific">Escallonia herrerae</name>
    <dbReference type="NCBI Taxonomy" id="1293975"/>
    <lineage>
        <taxon>Eukaryota</taxon>
        <taxon>Viridiplantae</taxon>
        <taxon>Streptophyta</taxon>
        <taxon>Embryophyta</taxon>
        <taxon>Tracheophyta</taxon>
        <taxon>Spermatophyta</taxon>
        <taxon>Magnoliopsida</taxon>
        <taxon>eudicotyledons</taxon>
        <taxon>Gunneridae</taxon>
        <taxon>Pentapetalae</taxon>
        <taxon>asterids</taxon>
        <taxon>campanulids</taxon>
        <taxon>Escalloniales</taxon>
        <taxon>Escalloniaceae</taxon>
        <taxon>Escallonia</taxon>
    </lineage>
</organism>
<comment type="caution">
    <text evidence="2">The sequence shown here is derived from an EMBL/GenBank/DDBJ whole genome shotgun (WGS) entry which is preliminary data.</text>
</comment>
<dbReference type="CDD" id="cd09272">
    <property type="entry name" value="RNase_HI_RT_Ty1"/>
    <property type="match status" value="1"/>
</dbReference>
<dbReference type="EMBL" id="JAVXUP010000156">
    <property type="protein sequence ID" value="KAK3036162.1"/>
    <property type="molecule type" value="Genomic_DNA"/>
</dbReference>
<keyword evidence="3" id="KW-1185">Reference proteome</keyword>
<evidence type="ECO:0000313" key="2">
    <source>
        <dbReference type="EMBL" id="KAK3036162.1"/>
    </source>
</evidence>
<dbReference type="AlphaFoldDB" id="A0AA88WXQ0"/>
<dbReference type="Proteomes" id="UP001188597">
    <property type="component" value="Unassembled WGS sequence"/>
</dbReference>
<protein>
    <recommendedName>
        <fullName evidence="1">Reverse transcriptase Ty1/copia-type domain-containing protein</fullName>
    </recommendedName>
</protein>
<sequence length="141" mass="16355">MFDDFKKEMAKEFEMTDIGLMSYYLGIEVKQRDDGIFISQEAYAKKSVEEVEYEKMQPNQYPHRGDKKLLGNSDSNWARDVDDRKSTTGFVFYFGEAAFTWTSKKQSIVTLSTCEAEYVVATSTLSHAIWLRNLLKELSFI</sequence>